<evidence type="ECO:0000313" key="1">
    <source>
        <dbReference type="EMBL" id="CAF5195228.1"/>
    </source>
</evidence>
<evidence type="ECO:0000313" key="2">
    <source>
        <dbReference type="Proteomes" id="UP000676336"/>
    </source>
</evidence>
<dbReference type="EMBL" id="CAJOBI010328530">
    <property type="protein sequence ID" value="CAF5195228.1"/>
    <property type="molecule type" value="Genomic_DNA"/>
</dbReference>
<protein>
    <submittedName>
        <fullName evidence="1">Uncharacterized protein</fullName>
    </submittedName>
</protein>
<organism evidence="1 2">
    <name type="scientific">Rotaria magnacalcarata</name>
    <dbReference type="NCBI Taxonomy" id="392030"/>
    <lineage>
        <taxon>Eukaryota</taxon>
        <taxon>Metazoa</taxon>
        <taxon>Spiralia</taxon>
        <taxon>Gnathifera</taxon>
        <taxon>Rotifera</taxon>
        <taxon>Eurotatoria</taxon>
        <taxon>Bdelloidea</taxon>
        <taxon>Philodinida</taxon>
        <taxon>Philodinidae</taxon>
        <taxon>Rotaria</taxon>
    </lineage>
</organism>
<proteinExistence type="predicted"/>
<dbReference type="AlphaFoldDB" id="A0A8S3I6L2"/>
<sequence length="98" mass="11205">MIVNISSETITKRVYLCIIILGSLKSTNTNLPLIDYYNNQKIITSLDLNHSPQQWNCLYSNKSSVCNDCIITHNSICCERNSLDKSTYSITVEHNENF</sequence>
<reference evidence="1" key="1">
    <citation type="submission" date="2021-02" db="EMBL/GenBank/DDBJ databases">
        <authorList>
            <person name="Nowell W R."/>
        </authorList>
    </citation>
    <scope>NUCLEOTIDE SEQUENCE</scope>
</reference>
<accession>A0A8S3I6L2</accession>
<comment type="caution">
    <text evidence="1">The sequence shown here is derived from an EMBL/GenBank/DDBJ whole genome shotgun (WGS) entry which is preliminary data.</text>
</comment>
<name>A0A8S3I6L2_9BILA</name>
<gene>
    <name evidence="1" type="ORF">SMN809_LOCUS73734</name>
</gene>
<dbReference type="Proteomes" id="UP000676336">
    <property type="component" value="Unassembled WGS sequence"/>
</dbReference>